<evidence type="ECO:0000256" key="2">
    <source>
        <dbReference type="ARBA" id="ARBA00022525"/>
    </source>
</evidence>
<evidence type="ECO:0000256" key="1">
    <source>
        <dbReference type="ARBA" id="ARBA00004613"/>
    </source>
</evidence>
<evidence type="ECO:0000313" key="6">
    <source>
        <dbReference type="Proteomes" id="UP000314986"/>
    </source>
</evidence>
<evidence type="ECO:0000313" key="5">
    <source>
        <dbReference type="Ensembl" id="ENSCMIP00000013865.1"/>
    </source>
</evidence>
<dbReference type="GO" id="GO:0006590">
    <property type="term" value="P:thyroid hormone generation"/>
    <property type="evidence" value="ECO:0007669"/>
    <property type="project" value="TreeGrafter"/>
</dbReference>
<sequence>MAFAAEASSLTDVHHFCRERCGREPCCDGFTLSIIALHRGTILCGLISHPDVLLCNKGDWQMPTLGGQGTCRGVRSNKETKTFTFNIGGLEFSGCKSVSKHRTLLAT</sequence>
<dbReference type="AlphaFoldDB" id="A0A4W3HEV2"/>
<proteinExistence type="predicted"/>
<comment type="subcellular location">
    <subcellularLocation>
        <location evidence="1">Secreted</location>
    </subcellularLocation>
</comment>
<reference evidence="6" key="1">
    <citation type="journal article" date="2006" name="Science">
        <title>Ancient noncoding elements conserved in the human genome.</title>
        <authorList>
            <person name="Venkatesh B."/>
            <person name="Kirkness E.F."/>
            <person name="Loh Y.H."/>
            <person name="Halpern A.L."/>
            <person name="Lee A.P."/>
            <person name="Johnson J."/>
            <person name="Dandona N."/>
            <person name="Viswanathan L.D."/>
            <person name="Tay A."/>
            <person name="Venter J.C."/>
            <person name="Strausberg R.L."/>
            <person name="Brenner S."/>
        </authorList>
    </citation>
    <scope>NUCLEOTIDE SEQUENCE [LARGE SCALE GENOMIC DNA]</scope>
</reference>
<protein>
    <submittedName>
        <fullName evidence="5">Uncharacterized protein</fullName>
    </submittedName>
</protein>
<name>A0A4W3HEV2_CALMI</name>
<accession>A0A4W3HEV2</accession>
<reference evidence="5" key="5">
    <citation type="submission" date="2025-09" db="UniProtKB">
        <authorList>
            <consortium name="Ensembl"/>
        </authorList>
    </citation>
    <scope>IDENTIFICATION</scope>
</reference>
<reference evidence="5" key="4">
    <citation type="submission" date="2025-08" db="UniProtKB">
        <authorList>
            <consortium name="Ensembl"/>
        </authorList>
    </citation>
    <scope>IDENTIFICATION</scope>
</reference>
<dbReference type="Proteomes" id="UP000314986">
    <property type="component" value="Unassembled WGS sequence"/>
</dbReference>
<keyword evidence="3" id="KW-0732">Signal</keyword>
<reference evidence="6" key="3">
    <citation type="journal article" date="2014" name="Nature">
        <title>Elephant shark genome provides unique insights into gnathostome evolution.</title>
        <authorList>
            <consortium name="International Elephant Shark Genome Sequencing Consortium"/>
            <person name="Venkatesh B."/>
            <person name="Lee A.P."/>
            <person name="Ravi V."/>
            <person name="Maurya A.K."/>
            <person name="Lian M.M."/>
            <person name="Swann J.B."/>
            <person name="Ohta Y."/>
            <person name="Flajnik M.F."/>
            <person name="Sutoh Y."/>
            <person name="Kasahara M."/>
            <person name="Hoon S."/>
            <person name="Gangu V."/>
            <person name="Roy S.W."/>
            <person name="Irimia M."/>
            <person name="Korzh V."/>
            <person name="Kondrychyn I."/>
            <person name="Lim Z.W."/>
            <person name="Tay B.H."/>
            <person name="Tohari S."/>
            <person name="Kong K.W."/>
            <person name="Ho S."/>
            <person name="Lorente-Galdos B."/>
            <person name="Quilez J."/>
            <person name="Marques-Bonet T."/>
            <person name="Raney B.J."/>
            <person name="Ingham P.W."/>
            <person name="Tay A."/>
            <person name="Hillier L.W."/>
            <person name="Minx P."/>
            <person name="Boehm T."/>
            <person name="Wilson R.K."/>
            <person name="Brenner S."/>
            <person name="Warren W.C."/>
        </authorList>
    </citation>
    <scope>NUCLEOTIDE SEQUENCE [LARGE SCALE GENOMIC DNA]</scope>
</reference>
<keyword evidence="4" id="KW-0325">Glycoprotein</keyword>
<organism evidence="5 6">
    <name type="scientific">Callorhinchus milii</name>
    <name type="common">Ghost shark</name>
    <dbReference type="NCBI Taxonomy" id="7868"/>
    <lineage>
        <taxon>Eukaryota</taxon>
        <taxon>Metazoa</taxon>
        <taxon>Chordata</taxon>
        <taxon>Craniata</taxon>
        <taxon>Vertebrata</taxon>
        <taxon>Chondrichthyes</taxon>
        <taxon>Holocephali</taxon>
        <taxon>Chimaeriformes</taxon>
        <taxon>Callorhinchidae</taxon>
        <taxon>Callorhinchus</taxon>
    </lineage>
</organism>
<evidence type="ECO:0000256" key="3">
    <source>
        <dbReference type="ARBA" id="ARBA00022729"/>
    </source>
</evidence>
<dbReference type="STRING" id="7868.ENSCMIP00000013865"/>
<keyword evidence="6" id="KW-1185">Reference proteome</keyword>
<dbReference type="PANTHER" id="PTHR14093">
    <property type="entry name" value="HLA CLASS II GAMMA CHAIN"/>
    <property type="match status" value="1"/>
</dbReference>
<reference evidence="6" key="2">
    <citation type="journal article" date="2007" name="PLoS Biol.">
        <title>Survey sequencing and comparative analysis of the elephant shark (Callorhinchus milii) genome.</title>
        <authorList>
            <person name="Venkatesh B."/>
            <person name="Kirkness E.F."/>
            <person name="Loh Y.H."/>
            <person name="Halpern A.L."/>
            <person name="Lee A.P."/>
            <person name="Johnson J."/>
            <person name="Dandona N."/>
            <person name="Viswanathan L.D."/>
            <person name="Tay A."/>
            <person name="Venter J.C."/>
            <person name="Strausberg R.L."/>
            <person name="Brenner S."/>
        </authorList>
    </citation>
    <scope>NUCLEOTIDE SEQUENCE [LARGE SCALE GENOMIC DNA]</scope>
</reference>
<dbReference type="PANTHER" id="PTHR14093:SF19">
    <property type="entry name" value="THYROGLOBULIN"/>
    <property type="match status" value="1"/>
</dbReference>
<dbReference type="Ensembl" id="ENSCMIT00000014168.1">
    <property type="protein sequence ID" value="ENSCMIP00000013865.1"/>
    <property type="gene ID" value="ENSCMIG00000006919.1"/>
</dbReference>
<keyword evidence="2" id="KW-0964">Secreted</keyword>
<dbReference type="GO" id="GO:0005615">
    <property type="term" value="C:extracellular space"/>
    <property type="evidence" value="ECO:0007669"/>
    <property type="project" value="TreeGrafter"/>
</dbReference>
<dbReference type="InParanoid" id="A0A4W3HEV2"/>
<evidence type="ECO:0000256" key="4">
    <source>
        <dbReference type="ARBA" id="ARBA00023180"/>
    </source>
</evidence>
<dbReference type="InterPro" id="IPR052001">
    <property type="entry name" value="MHC-II_Gamma/Thyroglobulin"/>
</dbReference>